<dbReference type="EMBL" id="MHTW01000014">
    <property type="protein sequence ID" value="OHA67333.1"/>
    <property type="molecule type" value="Genomic_DNA"/>
</dbReference>
<keyword evidence="4" id="KW-0143">Chaperone</keyword>
<feature type="transmembrane region" description="Helical" evidence="5">
    <location>
        <begin position="63"/>
        <end position="81"/>
    </location>
</feature>
<evidence type="ECO:0000256" key="1">
    <source>
        <dbReference type="ARBA" id="ARBA00022737"/>
    </source>
</evidence>
<reference evidence="8 9" key="1">
    <citation type="journal article" date="2016" name="Nat. Commun.">
        <title>Thousands of microbial genomes shed light on interconnected biogeochemical processes in an aquifer system.</title>
        <authorList>
            <person name="Anantharaman K."/>
            <person name="Brown C.T."/>
            <person name="Hug L.A."/>
            <person name="Sharon I."/>
            <person name="Castelle C.J."/>
            <person name="Probst A.J."/>
            <person name="Thomas B.C."/>
            <person name="Singh A."/>
            <person name="Wilkins M.J."/>
            <person name="Karaoz U."/>
            <person name="Brodie E.L."/>
            <person name="Williams K.H."/>
            <person name="Hubbard S.S."/>
            <person name="Banfield J.F."/>
        </authorList>
    </citation>
    <scope>NUCLEOTIDE SEQUENCE [LARGE SCALE GENOMIC DNA]</scope>
</reference>
<keyword evidence="5" id="KW-0472">Membrane</keyword>
<dbReference type="SUPFAM" id="SSF52540">
    <property type="entry name" value="P-loop containing nucleoside triphosphate hydrolases"/>
    <property type="match status" value="2"/>
</dbReference>
<dbReference type="Pfam" id="PF00004">
    <property type="entry name" value="AAA"/>
    <property type="match status" value="1"/>
</dbReference>
<evidence type="ECO:0000313" key="8">
    <source>
        <dbReference type="EMBL" id="OHA67333.1"/>
    </source>
</evidence>
<dbReference type="GO" id="GO:0016887">
    <property type="term" value="F:ATP hydrolysis activity"/>
    <property type="evidence" value="ECO:0007669"/>
    <property type="project" value="InterPro"/>
</dbReference>
<dbReference type="Proteomes" id="UP000176901">
    <property type="component" value="Unassembled WGS sequence"/>
</dbReference>
<dbReference type="InterPro" id="IPR036628">
    <property type="entry name" value="Clp_N_dom_sf"/>
</dbReference>
<dbReference type="InterPro" id="IPR041546">
    <property type="entry name" value="ClpA/ClpB_AAA_lid"/>
</dbReference>
<dbReference type="GO" id="GO:0034605">
    <property type="term" value="P:cellular response to heat"/>
    <property type="evidence" value="ECO:0007669"/>
    <property type="project" value="TreeGrafter"/>
</dbReference>
<dbReference type="GO" id="GO:0005524">
    <property type="term" value="F:ATP binding"/>
    <property type="evidence" value="ECO:0007669"/>
    <property type="project" value="UniProtKB-KW"/>
</dbReference>
<dbReference type="InterPro" id="IPR001270">
    <property type="entry name" value="ClpA/B"/>
</dbReference>
<accession>A0A1G2R3G8</accession>
<comment type="caution">
    <text evidence="8">The sequence shown here is derived from an EMBL/GenBank/DDBJ whole genome shotgun (WGS) entry which is preliminary data.</text>
</comment>
<dbReference type="Pfam" id="PF10431">
    <property type="entry name" value="ClpB_D2-small"/>
    <property type="match status" value="1"/>
</dbReference>
<dbReference type="GO" id="GO:0005737">
    <property type="term" value="C:cytoplasm"/>
    <property type="evidence" value="ECO:0007669"/>
    <property type="project" value="TreeGrafter"/>
</dbReference>
<evidence type="ECO:0000259" key="6">
    <source>
        <dbReference type="SMART" id="SM00382"/>
    </source>
</evidence>
<evidence type="ECO:0000256" key="2">
    <source>
        <dbReference type="ARBA" id="ARBA00022741"/>
    </source>
</evidence>
<dbReference type="InterPro" id="IPR003593">
    <property type="entry name" value="AAA+_ATPase"/>
</dbReference>
<protein>
    <recommendedName>
        <fullName evidence="10">Clp R domain-containing protein</fullName>
    </recommendedName>
</protein>
<dbReference type="InterPro" id="IPR003959">
    <property type="entry name" value="ATPase_AAA_core"/>
</dbReference>
<evidence type="ECO:0000256" key="4">
    <source>
        <dbReference type="ARBA" id="ARBA00023186"/>
    </source>
</evidence>
<feature type="domain" description="Clp ATPase C-terminal" evidence="7">
    <location>
        <begin position="733"/>
        <end position="819"/>
    </location>
</feature>
<feature type="domain" description="AAA+ ATPase" evidence="6">
    <location>
        <begin position="567"/>
        <end position="705"/>
    </location>
</feature>
<evidence type="ECO:0000313" key="9">
    <source>
        <dbReference type="Proteomes" id="UP000176901"/>
    </source>
</evidence>
<name>A0A1G2R3G8_9BACT</name>
<dbReference type="SUPFAM" id="SSF81923">
    <property type="entry name" value="Double Clp-N motif"/>
    <property type="match status" value="1"/>
</dbReference>
<dbReference type="Gene3D" id="3.40.50.300">
    <property type="entry name" value="P-loop containing nucleotide triphosphate hydrolases"/>
    <property type="match status" value="2"/>
</dbReference>
<dbReference type="STRING" id="1802451.A3C82_01650"/>
<dbReference type="CDD" id="cd00009">
    <property type="entry name" value="AAA"/>
    <property type="match status" value="1"/>
</dbReference>
<evidence type="ECO:0000256" key="5">
    <source>
        <dbReference type="SAM" id="Phobius"/>
    </source>
</evidence>
<dbReference type="SMART" id="SM00382">
    <property type="entry name" value="AAA"/>
    <property type="match status" value="2"/>
</dbReference>
<dbReference type="SMART" id="SM01086">
    <property type="entry name" value="ClpB_D2-small"/>
    <property type="match status" value="1"/>
</dbReference>
<dbReference type="PANTHER" id="PTHR11638:SF18">
    <property type="entry name" value="HEAT SHOCK PROTEIN 104"/>
    <property type="match status" value="1"/>
</dbReference>
<feature type="transmembrane region" description="Helical" evidence="5">
    <location>
        <begin position="38"/>
        <end position="57"/>
    </location>
</feature>
<dbReference type="Gene3D" id="1.10.8.60">
    <property type="match status" value="2"/>
</dbReference>
<dbReference type="InterPro" id="IPR050130">
    <property type="entry name" value="ClpA_ClpB"/>
</dbReference>
<evidence type="ECO:0008006" key="10">
    <source>
        <dbReference type="Google" id="ProtNLM"/>
    </source>
</evidence>
<gene>
    <name evidence="8" type="ORF">A3C82_01650</name>
</gene>
<organism evidence="8 9">
    <name type="scientific">Candidatus Wildermuthbacteria bacterium RIFCSPHIGHO2_02_FULL_47_12</name>
    <dbReference type="NCBI Taxonomy" id="1802451"/>
    <lineage>
        <taxon>Bacteria</taxon>
        <taxon>Candidatus Wildermuthiibacteriota</taxon>
    </lineage>
</organism>
<dbReference type="InterPro" id="IPR019489">
    <property type="entry name" value="Clp_ATPase_C"/>
</dbReference>
<dbReference type="Pfam" id="PF07724">
    <property type="entry name" value="AAA_2"/>
    <property type="match status" value="1"/>
</dbReference>
<dbReference type="CDD" id="cd19499">
    <property type="entry name" value="RecA-like_ClpB_Hsp104-like"/>
    <property type="match status" value="1"/>
</dbReference>
<feature type="domain" description="AAA+ ATPase" evidence="6">
    <location>
        <begin position="289"/>
        <end position="520"/>
    </location>
</feature>
<keyword evidence="5" id="KW-1133">Transmembrane helix</keyword>
<keyword evidence="1" id="KW-0677">Repeat</keyword>
<keyword evidence="5" id="KW-0812">Transmembrane</keyword>
<dbReference type="PANTHER" id="PTHR11638">
    <property type="entry name" value="ATP-DEPENDENT CLP PROTEASE"/>
    <property type="match status" value="1"/>
</dbReference>
<proteinExistence type="predicted"/>
<evidence type="ECO:0000256" key="3">
    <source>
        <dbReference type="ARBA" id="ARBA00022840"/>
    </source>
</evidence>
<keyword evidence="3" id="KW-0067">ATP-binding</keyword>
<evidence type="ECO:0000259" key="7">
    <source>
        <dbReference type="SMART" id="SM01086"/>
    </source>
</evidence>
<dbReference type="InterPro" id="IPR027417">
    <property type="entry name" value="P-loop_NTPase"/>
</dbReference>
<keyword evidence="2" id="KW-0547">Nucleotide-binding</keyword>
<dbReference type="AlphaFoldDB" id="A0A1G2R3G8"/>
<sequence length="822" mass="92905">MASEFFFNIQQSKAWEAILFGRVFHTKIARAVRKTAQWVLWILCGIFTTGFFAKTLSQETLSLALAGIFLVSAFAGTLFLIESFGEYLKTRRPQQQSKNLADALSFESAHALQNALSSSQALLSLVQENPELRFVFNRLLLNWQSIQKQLKQQQKTEDIPALVEKAFTIAQENGHKIVGKEDLLCALSHIEPVLQETLRKQDISPKDVGKTVWWLSILEEQIKEQKQWWQEKNLRKKGTLARAWTAGFTPTLDQFSLDLTESLKTQSALRLVGHAKEVAAIELALSRIKANNALLVGEPGSGRKSIVYEIAQRSMLGESVPQLNYKRVLELKVPALLAHVQNQAEREAYLDQIFKEVIQAGNVILFIDDFHNYVSPKNQGRPGALDISASIARYLATPYFPIIANTTFSGLHQDIEQNSSILGLLEKVEVSEISPEETFQVLFQLVFPLENKYRKFIPYQSIRDIVKLSEKYIQAVPFPQKAVDLLQEAMVFLSQTKDKVLLSSHIASLVSQRTHIPVGDLESQEKEVLLNLEDLIHKRIVDQEEAVQEVSSALRRARTEIGSRKGPMGTFLFLGPTGVGKTETAKALAAIYFGAEERMVRLDMSEYQNVQDTERLLGSATQEGTFCTQVRENPFSLILLDELEKAHPNILNLFLQVLDEGHITDGIGRKVSFQHTIIIATSNAGSQLILQALKDQKDFITLKEEIVDYLFKEGIYRPEFLNRFDAVVLFKPLAKEYLLQIVDLMLSKLKKNLAERGIEFSATQPLKEKLAELGYDPKFGARNLKRIIQDNVENAFAVALLRDTITRGDKVEMQEDFTITKL</sequence>
<dbReference type="Pfam" id="PF17871">
    <property type="entry name" value="AAA_lid_9"/>
    <property type="match status" value="1"/>
</dbReference>
<dbReference type="PRINTS" id="PR00300">
    <property type="entry name" value="CLPPROTEASEA"/>
</dbReference>